<proteinExistence type="predicted"/>
<dbReference type="KEGG" id="kdj:28967340"/>
<dbReference type="RefSeq" id="XP_018263768.1">
    <property type="nucleotide sequence ID" value="XM_018406960.1"/>
</dbReference>
<feature type="region of interest" description="Disordered" evidence="1">
    <location>
        <begin position="194"/>
        <end position="221"/>
    </location>
</feature>
<dbReference type="EMBL" id="CP144533">
    <property type="protein sequence ID" value="WWC61041.1"/>
    <property type="molecule type" value="Genomic_DNA"/>
</dbReference>
<reference evidence="3" key="3">
    <citation type="submission" date="2024-02" db="EMBL/GenBank/DDBJ databases">
        <title>Comparative genomics of Cryptococcus and Kwoniella reveals pathogenesis evolution and contrasting modes of karyotype evolution via chromosome fusion or intercentromeric recombination.</title>
        <authorList>
            <person name="Coelho M.A."/>
            <person name="David-Palma M."/>
            <person name="Shea T."/>
            <person name="Bowers K."/>
            <person name="McGinley-Smith S."/>
            <person name="Mohammad A.W."/>
            <person name="Gnirke A."/>
            <person name="Yurkov A.M."/>
            <person name="Nowrousian M."/>
            <person name="Sun S."/>
            <person name="Cuomo C.A."/>
            <person name="Heitman J."/>
        </authorList>
    </citation>
    <scope>NUCLEOTIDE SEQUENCE</scope>
    <source>
        <strain evidence="3">CBS 10117</strain>
    </source>
</reference>
<gene>
    <name evidence="2" type="ORF">I303_03641</name>
    <name evidence="3" type="ORF">I303_103619</name>
</gene>
<evidence type="ECO:0000256" key="1">
    <source>
        <dbReference type="SAM" id="MobiDB-lite"/>
    </source>
</evidence>
<accession>A0A1A6A792</accession>
<name>A0A1A6A792_9TREE</name>
<feature type="region of interest" description="Disordered" evidence="1">
    <location>
        <begin position="131"/>
        <end position="158"/>
    </location>
</feature>
<dbReference type="VEuPathDB" id="FungiDB:I303_03641"/>
<reference evidence="3" key="2">
    <citation type="submission" date="2013-07" db="EMBL/GenBank/DDBJ databases">
        <authorList>
            <consortium name="The Broad Institute Genome Sequencing Platform"/>
            <person name="Cuomo C."/>
            <person name="Litvintseva A."/>
            <person name="Chen Y."/>
            <person name="Heitman J."/>
            <person name="Sun S."/>
            <person name="Springer D."/>
            <person name="Dromer F."/>
            <person name="Young S.K."/>
            <person name="Zeng Q."/>
            <person name="Gargeya S."/>
            <person name="Fitzgerald M."/>
            <person name="Abouelleil A."/>
            <person name="Alvarado L."/>
            <person name="Berlin A.M."/>
            <person name="Chapman S.B."/>
            <person name="Dewar J."/>
            <person name="Goldberg J."/>
            <person name="Griggs A."/>
            <person name="Gujja S."/>
            <person name="Hansen M."/>
            <person name="Howarth C."/>
            <person name="Imamovic A."/>
            <person name="Larimer J."/>
            <person name="McCowan C."/>
            <person name="Murphy C."/>
            <person name="Pearson M."/>
            <person name="Priest M."/>
            <person name="Roberts A."/>
            <person name="Saif S."/>
            <person name="Shea T."/>
            <person name="Sykes S."/>
            <person name="Wortman J."/>
            <person name="Nusbaum C."/>
            <person name="Birren B."/>
        </authorList>
    </citation>
    <scope>NUCLEOTIDE SEQUENCE</scope>
    <source>
        <strain evidence="3">CBS 10117</strain>
    </source>
</reference>
<feature type="compositionally biased region" description="Low complexity" evidence="1">
    <location>
        <begin position="195"/>
        <end position="213"/>
    </location>
</feature>
<dbReference type="AlphaFoldDB" id="A0A1A6A792"/>
<dbReference type="OrthoDB" id="2564479at2759"/>
<dbReference type="Proteomes" id="UP000078595">
    <property type="component" value="Chromosome 4"/>
</dbReference>
<feature type="region of interest" description="Disordered" evidence="1">
    <location>
        <begin position="571"/>
        <end position="591"/>
    </location>
</feature>
<dbReference type="GeneID" id="28967340"/>
<dbReference type="EMBL" id="KI894030">
    <property type="protein sequence ID" value="OBR85926.1"/>
    <property type="molecule type" value="Genomic_DNA"/>
</dbReference>
<organism evidence="2">
    <name type="scientific">Kwoniella dejecticola CBS 10117</name>
    <dbReference type="NCBI Taxonomy" id="1296121"/>
    <lineage>
        <taxon>Eukaryota</taxon>
        <taxon>Fungi</taxon>
        <taxon>Dikarya</taxon>
        <taxon>Basidiomycota</taxon>
        <taxon>Agaricomycotina</taxon>
        <taxon>Tremellomycetes</taxon>
        <taxon>Tremellales</taxon>
        <taxon>Cryptococcaceae</taxon>
        <taxon>Kwoniella</taxon>
    </lineage>
</organism>
<evidence type="ECO:0000313" key="4">
    <source>
        <dbReference type="Proteomes" id="UP000078595"/>
    </source>
</evidence>
<evidence type="ECO:0000313" key="2">
    <source>
        <dbReference type="EMBL" id="OBR85926.1"/>
    </source>
</evidence>
<evidence type="ECO:0000313" key="3">
    <source>
        <dbReference type="EMBL" id="WWC61041.1"/>
    </source>
</evidence>
<sequence length="618" mass="69854">MSFMRSTLAKRHTKSPIQPYIRSVPHLPFEVFLLLLSYDQSPSVLAKLCLLNSEVYNIVLPYLYRKVELDKRNWSTFLWGSTVIRPKEGPGSFVFKPPQDIVDSISKFTKEDESKVKQDKLEKKRYSYSYSLTSSNSSSKDIDLQSGPARKARPKVEANEITNKRKKAALGMIRKLIIRDIPDFTTAQTLLHIVNPNPTNTTTPTSTSASTSKSKTKATDTNKDENLQVLFPGLRRLVLDLQVLYSLAQWKHYNVKDLSSSYRRIHDHDFIKALKYAVPREPDDAFSTLVSQPTPTTTNAQTSSGSSNSLLVNEYHGDHDNHAEEGFELEISGNESLLKLSDRPFYRNHNTPESAQAQLSTDIVFRYSKELLEVSLGMDKWKMTKFTWHALTSESLPFVNNQKWLKEVEFHFVRPSYKTTNHIRGPNEYIGPNDHRIFRRPEEVGVDILSRTIGLRGVLLKSIEGKMDGMRYKFIGSGLGISKRGVGLGGGDEGSSEDENELELENQDKLSGYTKNPPGDIGGGVFNDEYWNNNVTFIASTSGLLTAQERVERGQMGFLQEDLCNCYPHKNKNPDKSNGHSAGNSDEGLNMTEDGYRRQARQLGFEPYSDFVQNLSGH</sequence>
<reference evidence="2" key="1">
    <citation type="submission" date="2013-07" db="EMBL/GenBank/DDBJ databases">
        <title>The Genome Sequence of Cryptococcus dejecticola CBS10117.</title>
        <authorList>
            <consortium name="The Broad Institute Genome Sequencing Platform"/>
            <person name="Cuomo C."/>
            <person name="Litvintseva A."/>
            <person name="Chen Y."/>
            <person name="Heitman J."/>
            <person name="Sun S."/>
            <person name="Springer D."/>
            <person name="Dromer F."/>
            <person name="Young S.K."/>
            <person name="Zeng Q."/>
            <person name="Gargeya S."/>
            <person name="Fitzgerald M."/>
            <person name="Abouelleil A."/>
            <person name="Alvarado L."/>
            <person name="Berlin A.M."/>
            <person name="Chapman S.B."/>
            <person name="Dewar J."/>
            <person name="Goldberg J."/>
            <person name="Griggs A."/>
            <person name="Gujja S."/>
            <person name="Hansen M."/>
            <person name="Howarth C."/>
            <person name="Imamovic A."/>
            <person name="Larimer J."/>
            <person name="McCowan C."/>
            <person name="Murphy C."/>
            <person name="Pearson M."/>
            <person name="Priest M."/>
            <person name="Roberts A."/>
            <person name="Saif S."/>
            <person name="Shea T."/>
            <person name="Sykes S."/>
            <person name="Wortman J."/>
            <person name="Nusbaum C."/>
            <person name="Birren B."/>
        </authorList>
    </citation>
    <scope>NUCLEOTIDE SEQUENCE [LARGE SCALE GENOMIC DNA]</scope>
    <source>
        <strain evidence="2">CBS 10117</strain>
    </source>
</reference>
<protein>
    <submittedName>
        <fullName evidence="2">Uncharacterized protein</fullName>
    </submittedName>
</protein>
<keyword evidence="4" id="KW-1185">Reference proteome</keyword>